<name>A0A5S5C7I8_9BACL</name>
<evidence type="ECO:0000256" key="2">
    <source>
        <dbReference type="ARBA" id="ARBA00023002"/>
    </source>
</evidence>
<dbReference type="InterPro" id="IPR050259">
    <property type="entry name" value="SDR"/>
</dbReference>
<dbReference type="GO" id="GO:0008206">
    <property type="term" value="P:bile acid metabolic process"/>
    <property type="evidence" value="ECO:0007669"/>
    <property type="project" value="UniProtKB-ARBA"/>
</dbReference>
<evidence type="ECO:0000313" key="4">
    <source>
        <dbReference type="EMBL" id="TYP75381.1"/>
    </source>
</evidence>
<dbReference type="InterPro" id="IPR020904">
    <property type="entry name" value="Sc_DH/Rdtase_CS"/>
</dbReference>
<dbReference type="PANTHER" id="PTHR42879">
    <property type="entry name" value="3-OXOACYL-(ACYL-CARRIER-PROTEIN) REDUCTASE"/>
    <property type="match status" value="1"/>
</dbReference>
<dbReference type="PRINTS" id="PR00080">
    <property type="entry name" value="SDRFAMILY"/>
</dbReference>
<dbReference type="RefSeq" id="WP_148929326.1">
    <property type="nucleotide sequence ID" value="NZ_VNHS01000004.1"/>
</dbReference>
<dbReference type="GO" id="GO:0016491">
    <property type="term" value="F:oxidoreductase activity"/>
    <property type="evidence" value="ECO:0007669"/>
    <property type="project" value="UniProtKB-KW"/>
</dbReference>
<keyword evidence="5" id="KW-1185">Reference proteome</keyword>
<dbReference type="SUPFAM" id="SSF51735">
    <property type="entry name" value="NAD(P)-binding Rossmann-fold domains"/>
    <property type="match status" value="1"/>
</dbReference>
<dbReference type="SMART" id="SM00822">
    <property type="entry name" value="PKS_KR"/>
    <property type="match status" value="1"/>
</dbReference>
<protein>
    <submittedName>
        <fullName evidence="4">2-deoxy-D-gluconate 3-dehydrogenase</fullName>
    </submittedName>
</protein>
<dbReference type="InterPro" id="IPR036291">
    <property type="entry name" value="NAD(P)-bd_dom_sf"/>
</dbReference>
<dbReference type="Gene3D" id="3.40.50.720">
    <property type="entry name" value="NAD(P)-binding Rossmann-like Domain"/>
    <property type="match status" value="1"/>
</dbReference>
<dbReference type="PANTHER" id="PTHR42879:SF2">
    <property type="entry name" value="3-OXOACYL-[ACYL-CARRIER-PROTEIN] REDUCTASE FABG"/>
    <property type="match status" value="1"/>
</dbReference>
<sequence length="253" mass="26773">MYPQFDLTGKVALITGASKGIGFGLAKALAHAGAKVAVAARNREQLDQLVSDIRADGGEAAAFTLDVRDVKEIDSVVHQVIRHFGRLDILVNNAGLGDNHPAVEVTEEEWDNMMDVNLKGLFFCCQSAGKIMLAQGYGKIINMSSQASVVGIVDHAVYCASKGGVNQLTKVLALEWSAKGVNVNAVGPTFTYTPGNAERLDDPAYLEGVLARIPNRRLAEISDVAGAVIYLASPASDMVTGVTLMVDGGWTAQ</sequence>
<organism evidence="4 5">
    <name type="scientific">Paenibacillus methanolicus</name>
    <dbReference type="NCBI Taxonomy" id="582686"/>
    <lineage>
        <taxon>Bacteria</taxon>
        <taxon>Bacillati</taxon>
        <taxon>Bacillota</taxon>
        <taxon>Bacilli</taxon>
        <taxon>Bacillales</taxon>
        <taxon>Paenibacillaceae</taxon>
        <taxon>Paenibacillus</taxon>
    </lineage>
</organism>
<dbReference type="EMBL" id="VNHS01000004">
    <property type="protein sequence ID" value="TYP75381.1"/>
    <property type="molecule type" value="Genomic_DNA"/>
</dbReference>
<dbReference type="InterPro" id="IPR057326">
    <property type="entry name" value="KR_dom"/>
</dbReference>
<feature type="domain" description="Ketoreductase" evidence="3">
    <location>
        <begin position="10"/>
        <end position="189"/>
    </location>
</feature>
<dbReference type="NCBIfam" id="NF005559">
    <property type="entry name" value="PRK07231.1"/>
    <property type="match status" value="1"/>
</dbReference>
<gene>
    <name evidence="4" type="ORF">BCM02_10457</name>
</gene>
<dbReference type="Pfam" id="PF13561">
    <property type="entry name" value="adh_short_C2"/>
    <property type="match status" value="1"/>
</dbReference>
<dbReference type="PROSITE" id="PS00061">
    <property type="entry name" value="ADH_SHORT"/>
    <property type="match status" value="1"/>
</dbReference>
<dbReference type="AlphaFoldDB" id="A0A5S5C7I8"/>
<comment type="caution">
    <text evidence="4">The sequence shown here is derived from an EMBL/GenBank/DDBJ whole genome shotgun (WGS) entry which is preliminary data.</text>
</comment>
<evidence type="ECO:0000259" key="3">
    <source>
        <dbReference type="SMART" id="SM00822"/>
    </source>
</evidence>
<dbReference type="PRINTS" id="PR00081">
    <property type="entry name" value="GDHRDH"/>
</dbReference>
<dbReference type="FunFam" id="3.40.50.720:FF:000084">
    <property type="entry name" value="Short-chain dehydrogenase reductase"/>
    <property type="match status" value="1"/>
</dbReference>
<dbReference type="Proteomes" id="UP000323257">
    <property type="component" value="Unassembled WGS sequence"/>
</dbReference>
<accession>A0A5S5C7I8</accession>
<proteinExistence type="inferred from homology"/>
<reference evidence="4 5" key="1">
    <citation type="submission" date="2019-07" db="EMBL/GenBank/DDBJ databases">
        <title>Genomic Encyclopedia of Type Strains, Phase III (KMG-III): the genomes of soil and plant-associated and newly described type strains.</title>
        <authorList>
            <person name="Whitman W."/>
        </authorList>
    </citation>
    <scope>NUCLEOTIDE SEQUENCE [LARGE SCALE GENOMIC DNA]</scope>
    <source>
        <strain evidence="4 5">BL24</strain>
    </source>
</reference>
<evidence type="ECO:0000256" key="1">
    <source>
        <dbReference type="ARBA" id="ARBA00006484"/>
    </source>
</evidence>
<dbReference type="OrthoDB" id="9803333at2"/>
<keyword evidence="2" id="KW-0560">Oxidoreductase</keyword>
<dbReference type="InterPro" id="IPR002347">
    <property type="entry name" value="SDR_fam"/>
</dbReference>
<evidence type="ECO:0000313" key="5">
    <source>
        <dbReference type="Proteomes" id="UP000323257"/>
    </source>
</evidence>
<comment type="similarity">
    <text evidence="1">Belongs to the short-chain dehydrogenases/reductases (SDR) family.</text>
</comment>